<evidence type="ECO:0000256" key="3">
    <source>
        <dbReference type="SAM" id="MobiDB-lite"/>
    </source>
</evidence>
<feature type="transmembrane region" description="Helical" evidence="4">
    <location>
        <begin position="186"/>
        <end position="209"/>
    </location>
</feature>
<comment type="subcellular location">
    <subcellularLocation>
        <location evidence="1">Membrane</location>
        <topology evidence="1">Multi-pass membrane protein</topology>
    </subcellularLocation>
</comment>
<keyword evidence="4" id="KW-1133">Transmembrane helix</keyword>
<feature type="transmembrane region" description="Helical" evidence="4">
    <location>
        <begin position="454"/>
        <end position="475"/>
    </location>
</feature>
<name>A0AAV9PJP8_9PEZI</name>
<dbReference type="GO" id="GO:0022857">
    <property type="term" value="F:transmembrane transporter activity"/>
    <property type="evidence" value="ECO:0007669"/>
    <property type="project" value="InterPro"/>
</dbReference>
<feature type="transmembrane region" description="Helical" evidence="4">
    <location>
        <begin position="134"/>
        <end position="152"/>
    </location>
</feature>
<feature type="transmembrane region" description="Helical" evidence="4">
    <location>
        <begin position="424"/>
        <end position="442"/>
    </location>
</feature>
<evidence type="ECO:0000256" key="1">
    <source>
        <dbReference type="ARBA" id="ARBA00004141"/>
    </source>
</evidence>
<evidence type="ECO:0000313" key="6">
    <source>
        <dbReference type="Proteomes" id="UP001337655"/>
    </source>
</evidence>
<dbReference type="Pfam" id="PF07690">
    <property type="entry name" value="MFS_1"/>
    <property type="match status" value="1"/>
</dbReference>
<feature type="transmembrane region" description="Helical" evidence="4">
    <location>
        <begin position="221"/>
        <end position="241"/>
    </location>
</feature>
<evidence type="ECO:0008006" key="7">
    <source>
        <dbReference type="Google" id="ProtNLM"/>
    </source>
</evidence>
<dbReference type="EMBL" id="JAVRRT010000004">
    <property type="protein sequence ID" value="KAK5172835.1"/>
    <property type="molecule type" value="Genomic_DNA"/>
</dbReference>
<dbReference type="GeneID" id="89924302"/>
<comment type="similarity">
    <text evidence="2">Belongs to the major facilitator superfamily. Monocarboxylate porter (TC 2.A.1.13) family.</text>
</comment>
<dbReference type="Proteomes" id="UP001337655">
    <property type="component" value="Unassembled WGS sequence"/>
</dbReference>
<dbReference type="InterPro" id="IPR050327">
    <property type="entry name" value="Proton-linked_MCT"/>
</dbReference>
<feature type="transmembrane region" description="Helical" evidence="4">
    <location>
        <begin position="329"/>
        <end position="349"/>
    </location>
</feature>
<reference evidence="5 6" key="1">
    <citation type="submission" date="2023-08" db="EMBL/GenBank/DDBJ databases">
        <title>Black Yeasts Isolated from many extreme environments.</title>
        <authorList>
            <person name="Coleine C."/>
            <person name="Stajich J.E."/>
            <person name="Selbmann L."/>
        </authorList>
    </citation>
    <scope>NUCLEOTIDE SEQUENCE [LARGE SCALE GENOMIC DNA]</scope>
    <source>
        <strain evidence="5 6">CCFEE 5935</strain>
    </source>
</reference>
<organism evidence="5 6">
    <name type="scientific">Saxophila tyrrhenica</name>
    <dbReference type="NCBI Taxonomy" id="1690608"/>
    <lineage>
        <taxon>Eukaryota</taxon>
        <taxon>Fungi</taxon>
        <taxon>Dikarya</taxon>
        <taxon>Ascomycota</taxon>
        <taxon>Pezizomycotina</taxon>
        <taxon>Dothideomycetes</taxon>
        <taxon>Dothideomycetidae</taxon>
        <taxon>Mycosphaerellales</taxon>
        <taxon>Extremaceae</taxon>
        <taxon>Saxophila</taxon>
    </lineage>
</organism>
<keyword evidence="6" id="KW-1185">Reference proteome</keyword>
<sequence>MAAHEGERRESEKANHRTEEDGSSNLGSEISRDVEQGDALPPNEEKITPRASLELTRTVSTALSRVTTRMTNRHIVDPGPPPGTELTICKDGGVKAWTQVAMGWIVIVTTWGYLNSFGVFQTYYTSELAIDQSTVSWIGSIQLWLIFIISTFSGRALDAGLFIPTFILGSFFQVLGIFMNSLCKEFWQILLAQGLCTGIGSGILFTPSLGLITTYFSKKRGLAVAIVTTGNSLGGAIYPVIVRQLLPKIGFAWTVRVIGFMNLACLCIGLAFMRPRLPPRKTGPLVEWRAFTEVPYALAVVGMTLVFGGLFFVYYYITSYAFDILGMSYASSANILILFNAIGIPARLFTGIIADRLTGPLNAIILLIAINALCAFTWLAVRSVAGMYVETAIYGIAAGAFQCLFPTTITSLHDDVSKNGIRMGMAFSVFSFAGLLGPPVGGQLLETNGGGRGGYVSALVGVGVATAVGTGLLCVARVKKVGWGLGTKC</sequence>
<keyword evidence="4" id="KW-0472">Membrane</keyword>
<comment type="caution">
    <text evidence="5">The sequence shown here is derived from an EMBL/GenBank/DDBJ whole genome shotgun (WGS) entry which is preliminary data.</text>
</comment>
<dbReference type="InterPro" id="IPR036259">
    <property type="entry name" value="MFS_trans_sf"/>
</dbReference>
<protein>
    <recommendedName>
        <fullName evidence="7">Major facilitator superfamily (MFS) profile domain-containing protein</fullName>
    </recommendedName>
</protein>
<evidence type="ECO:0000313" key="5">
    <source>
        <dbReference type="EMBL" id="KAK5172835.1"/>
    </source>
</evidence>
<keyword evidence="4" id="KW-0812">Transmembrane</keyword>
<gene>
    <name evidence="5" type="ORF">LTR77_002955</name>
</gene>
<accession>A0AAV9PJP8</accession>
<feature type="transmembrane region" description="Helical" evidence="4">
    <location>
        <begin position="96"/>
        <end position="114"/>
    </location>
</feature>
<dbReference type="GO" id="GO:0016020">
    <property type="term" value="C:membrane"/>
    <property type="evidence" value="ECO:0007669"/>
    <property type="project" value="UniProtKB-SubCell"/>
</dbReference>
<evidence type="ECO:0000256" key="2">
    <source>
        <dbReference type="ARBA" id="ARBA00006727"/>
    </source>
</evidence>
<evidence type="ECO:0000256" key="4">
    <source>
        <dbReference type="SAM" id="Phobius"/>
    </source>
</evidence>
<feature type="transmembrane region" description="Helical" evidence="4">
    <location>
        <begin position="253"/>
        <end position="273"/>
    </location>
</feature>
<dbReference type="Gene3D" id="1.20.1250.20">
    <property type="entry name" value="MFS general substrate transporter like domains"/>
    <property type="match status" value="2"/>
</dbReference>
<proteinExistence type="inferred from homology"/>
<feature type="transmembrane region" description="Helical" evidence="4">
    <location>
        <begin position="159"/>
        <end position="180"/>
    </location>
</feature>
<dbReference type="InterPro" id="IPR011701">
    <property type="entry name" value="MFS"/>
</dbReference>
<feature type="transmembrane region" description="Helical" evidence="4">
    <location>
        <begin position="393"/>
        <end position="412"/>
    </location>
</feature>
<dbReference type="PANTHER" id="PTHR11360:SF130">
    <property type="entry name" value="MAJOR FACILITATOR SUPERFAMILY (MFS) PROFILE DOMAIN-CONTAINING PROTEIN-RELATED"/>
    <property type="match status" value="1"/>
</dbReference>
<dbReference type="SUPFAM" id="SSF103473">
    <property type="entry name" value="MFS general substrate transporter"/>
    <property type="match status" value="1"/>
</dbReference>
<dbReference type="AlphaFoldDB" id="A0AAV9PJP8"/>
<feature type="transmembrane region" description="Helical" evidence="4">
    <location>
        <begin position="361"/>
        <end position="381"/>
    </location>
</feature>
<feature type="compositionally biased region" description="Basic and acidic residues" evidence="3">
    <location>
        <begin position="1"/>
        <end position="20"/>
    </location>
</feature>
<feature type="transmembrane region" description="Helical" evidence="4">
    <location>
        <begin position="294"/>
        <end position="317"/>
    </location>
</feature>
<dbReference type="PANTHER" id="PTHR11360">
    <property type="entry name" value="MONOCARBOXYLATE TRANSPORTER"/>
    <property type="match status" value="1"/>
</dbReference>
<feature type="region of interest" description="Disordered" evidence="3">
    <location>
        <begin position="1"/>
        <end position="51"/>
    </location>
</feature>
<dbReference type="RefSeq" id="XP_064661553.1">
    <property type="nucleotide sequence ID" value="XM_064800214.1"/>
</dbReference>